<dbReference type="CDD" id="cd18081">
    <property type="entry name" value="RlmH-like"/>
    <property type="match status" value="1"/>
</dbReference>
<proteinExistence type="inferred from homology"/>
<dbReference type="NCBIfam" id="TIGR00246">
    <property type="entry name" value="tRNA_RlmH_YbeA"/>
    <property type="match status" value="1"/>
</dbReference>
<evidence type="ECO:0000256" key="2">
    <source>
        <dbReference type="ARBA" id="ARBA00022679"/>
    </source>
</evidence>
<dbReference type="PANTHER" id="PTHR33603">
    <property type="entry name" value="METHYLTRANSFERASE"/>
    <property type="match status" value="1"/>
</dbReference>
<keyword evidence="5" id="KW-0698">rRNA processing</keyword>
<dbReference type="PIRSF" id="PIRSF004505">
    <property type="entry name" value="MT_bac"/>
    <property type="match status" value="1"/>
</dbReference>
<dbReference type="Gene3D" id="3.40.1280.10">
    <property type="match status" value="1"/>
</dbReference>
<feature type="binding site" evidence="5">
    <location>
        <position position="104"/>
    </location>
    <ligand>
        <name>S-adenosyl-L-methionine</name>
        <dbReference type="ChEBI" id="CHEBI:59789"/>
    </ligand>
</feature>
<comment type="function">
    <text evidence="5">Specifically methylates the pseudouridine at position 1915 (m3Psi1915) in 23S rRNA.</text>
</comment>
<keyword evidence="5" id="KW-0963">Cytoplasm</keyword>
<dbReference type="InterPro" id="IPR029026">
    <property type="entry name" value="tRNA_m1G_MTases_N"/>
</dbReference>
<gene>
    <name evidence="5 6" type="primary">rlmH</name>
    <name evidence="6" type="ORF">REIFOR_02641</name>
</gene>
<keyword evidence="3 5" id="KW-0949">S-adenosyl-L-methionine</keyword>
<sequence>MKIRVLAVGPKMPAWVNDGAGDYLKRLPRELPVEFVTLSLGNRGKNQPAEKAIAQEGDSMLAAIRDSDHVVALDLHGQAWSTEQLSGQLQHWREQAKDVIILIGGPDGLDPRALARADQRWSLSNLTLPHPLVRVLLAEQVYRAWSISQNHPYHK</sequence>
<dbReference type="PANTHER" id="PTHR33603:SF1">
    <property type="entry name" value="RIBOSOMAL RNA LARGE SUBUNIT METHYLTRANSFERASE H"/>
    <property type="match status" value="1"/>
</dbReference>
<evidence type="ECO:0000256" key="5">
    <source>
        <dbReference type="HAMAP-Rule" id="MF_00658"/>
    </source>
</evidence>
<dbReference type="InterPro" id="IPR003742">
    <property type="entry name" value="RlmH-like"/>
</dbReference>
<comment type="catalytic activity">
    <reaction evidence="5">
        <text>pseudouridine(1915) in 23S rRNA + S-adenosyl-L-methionine = N(3)-methylpseudouridine(1915) in 23S rRNA + S-adenosyl-L-homocysteine + H(+)</text>
        <dbReference type="Rhea" id="RHEA:42752"/>
        <dbReference type="Rhea" id="RHEA-COMP:10221"/>
        <dbReference type="Rhea" id="RHEA-COMP:10222"/>
        <dbReference type="ChEBI" id="CHEBI:15378"/>
        <dbReference type="ChEBI" id="CHEBI:57856"/>
        <dbReference type="ChEBI" id="CHEBI:59789"/>
        <dbReference type="ChEBI" id="CHEBI:65314"/>
        <dbReference type="ChEBI" id="CHEBI:74486"/>
        <dbReference type="EC" id="2.1.1.177"/>
    </reaction>
</comment>
<evidence type="ECO:0000256" key="1">
    <source>
        <dbReference type="ARBA" id="ARBA00022603"/>
    </source>
</evidence>
<dbReference type="GO" id="GO:0070038">
    <property type="term" value="F:rRNA (pseudouridine-N3-)-methyltransferase activity"/>
    <property type="evidence" value="ECO:0007669"/>
    <property type="project" value="UniProtKB-UniRule"/>
</dbReference>
<comment type="subunit">
    <text evidence="5">Homodimer.</text>
</comment>
<dbReference type="Pfam" id="PF02590">
    <property type="entry name" value="SPOUT_MTase"/>
    <property type="match status" value="1"/>
</dbReference>
<dbReference type="KEGG" id="rfo:REIFOR_02641"/>
<accession>A0A2K8KSQ2</accession>
<comment type="similarity">
    <text evidence="4 5">Belongs to the RNA methyltransferase RlmH family.</text>
</comment>
<dbReference type="Proteomes" id="UP000229757">
    <property type="component" value="Chromosome"/>
</dbReference>
<dbReference type="OrthoDB" id="9806643at2"/>
<dbReference type="EMBL" id="CP011797">
    <property type="protein sequence ID" value="ATX77765.1"/>
    <property type="molecule type" value="Genomic_DNA"/>
</dbReference>
<feature type="binding site" evidence="5">
    <location>
        <begin position="123"/>
        <end position="128"/>
    </location>
    <ligand>
        <name>S-adenosyl-L-methionine</name>
        <dbReference type="ChEBI" id="CHEBI:59789"/>
    </ligand>
</feature>
<dbReference type="SUPFAM" id="SSF75217">
    <property type="entry name" value="alpha/beta knot"/>
    <property type="match status" value="1"/>
</dbReference>
<dbReference type="HAMAP" id="MF_00658">
    <property type="entry name" value="23SrRNA_methyltr_H"/>
    <property type="match status" value="1"/>
</dbReference>
<dbReference type="NCBIfam" id="NF000986">
    <property type="entry name" value="PRK00103.1-4"/>
    <property type="match status" value="1"/>
</dbReference>
<comment type="subcellular location">
    <subcellularLocation>
        <location evidence="5">Cytoplasm</location>
    </subcellularLocation>
</comment>
<dbReference type="RefSeq" id="WP_100257997.1">
    <property type="nucleotide sequence ID" value="NZ_CP011797.1"/>
</dbReference>
<keyword evidence="7" id="KW-1185">Reference proteome</keyword>
<feature type="binding site" evidence="5">
    <location>
        <position position="73"/>
    </location>
    <ligand>
        <name>S-adenosyl-L-methionine</name>
        <dbReference type="ChEBI" id="CHEBI:59789"/>
    </ligand>
</feature>
<dbReference type="EC" id="2.1.1.177" evidence="5"/>
<dbReference type="GO" id="GO:0005737">
    <property type="term" value="C:cytoplasm"/>
    <property type="evidence" value="ECO:0007669"/>
    <property type="project" value="UniProtKB-SubCell"/>
</dbReference>
<dbReference type="AlphaFoldDB" id="A0A2K8KSQ2"/>
<name>A0A2K8KSQ2_9GAMM</name>
<keyword evidence="1 5" id="KW-0489">Methyltransferase</keyword>
<keyword evidence="2 5" id="KW-0808">Transferase</keyword>
<evidence type="ECO:0000313" key="7">
    <source>
        <dbReference type="Proteomes" id="UP000229757"/>
    </source>
</evidence>
<evidence type="ECO:0000256" key="3">
    <source>
        <dbReference type="ARBA" id="ARBA00022691"/>
    </source>
</evidence>
<reference evidence="6 7" key="1">
    <citation type="journal article" date="2017" name="Environ. Microbiol.">
        <title>Genomic and physiological analyses of 'Reinekea forsetii' reveal a versatile opportunistic lifestyle during spring algae blooms.</title>
        <authorList>
            <person name="Avci B."/>
            <person name="Hahnke R.L."/>
            <person name="Chafee M."/>
            <person name="Fischer T."/>
            <person name="Gruber-Vodicka H."/>
            <person name="Tegetmeyer H.E."/>
            <person name="Harder J."/>
            <person name="Fuchs B.M."/>
            <person name="Amann R.I."/>
            <person name="Teeling H."/>
        </authorList>
    </citation>
    <scope>NUCLEOTIDE SEQUENCE [LARGE SCALE GENOMIC DNA]</scope>
    <source>
        <strain evidence="6 7">Hel1_31_D35</strain>
    </source>
</reference>
<dbReference type="InterPro" id="IPR029028">
    <property type="entry name" value="Alpha/beta_knot_MTases"/>
</dbReference>
<evidence type="ECO:0000313" key="6">
    <source>
        <dbReference type="EMBL" id="ATX77765.1"/>
    </source>
</evidence>
<evidence type="ECO:0000256" key="4">
    <source>
        <dbReference type="ARBA" id="ARBA00038303"/>
    </source>
</evidence>
<protein>
    <recommendedName>
        <fullName evidence="5">Ribosomal RNA large subunit methyltransferase H</fullName>
        <ecNumber evidence="5">2.1.1.177</ecNumber>
    </recommendedName>
    <alternativeName>
        <fullName evidence="5">23S rRNA (pseudouridine1915-N3)-methyltransferase</fullName>
    </alternativeName>
    <alternativeName>
        <fullName evidence="5">23S rRNA m3Psi1915 methyltransferase</fullName>
    </alternativeName>
    <alternativeName>
        <fullName evidence="5">rRNA (pseudouridine-N3-)-methyltransferase RlmH</fullName>
    </alternativeName>
</protein>
<organism evidence="6 7">
    <name type="scientific">Reinekea forsetii</name>
    <dbReference type="NCBI Taxonomy" id="1336806"/>
    <lineage>
        <taxon>Bacteria</taxon>
        <taxon>Pseudomonadati</taxon>
        <taxon>Pseudomonadota</taxon>
        <taxon>Gammaproteobacteria</taxon>
        <taxon>Oceanospirillales</taxon>
        <taxon>Saccharospirillaceae</taxon>
        <taxon>Reinekea</taxon>
    </lineage>
</organism>